<proteinExistence type="inferred from homology"/>
<keyword evidence="2 3" id="KW-0560">Oxidoreductase</keyword>
<comment type="similarity">
    <text evidence="1 3">Belongs to the PAPS reductase family. CysH subfamily.</text>
</comment>
<reference evidence="6" key="1">
    <citation type="journal article" date="2019" name="Int. J. Syst. Evol. Microbiol.">
        <title>The Global Catalogue of Microorganisms (GCM) 10K type strain sequencing project: providing services to taxonomists for standard genome sequencing and annotation.</title>
        <authorList>
            <consortium name="The Broad Institute Genomics Platform"/>
            <consortium name="The Broad Institute Genome Sequencing Center for Infectious Disease"/>
            <person name="Wu L."/>
            <person name="Ma J."/>
        </authorList>
    </citation>
    <scope>NUCLEOTIDE SEQUENCE [LARGE SCALE GENOMIC DNA]</scope>
    <source>
        <strain evidence="6">CGMCC 4.7106</strain>
    </source>
</reference>
<dbReference type="NCBIfam" id="TIGR00434">
    <property type="entry name" value="cysH"/>
    <property type="match status" value="1"/>
</dbReference>
<evidence type="ECO:0000256" key="3">
    <source>
        <dbReference type="HAMAP-Rule" id="MF_00063"/>
    </source>
</evidence>
<dbReference type="RefSeq" id="WP_386820790.1">
    <property type="nucleotide sequence ID" value="NZ_JBHUIT010000031.1"/>
</dbReference>
<dbReference type="InterPro" id="IPR014729">
    <property type="entry name" value="Rossmann-like_a/b/a_fold"/>
</dbReference>
<dbReference type="EMBL" id="JBHUIT010000031">
    <property type="protein sequence ID" value="MFD2257491.1"/>
    <property type="molecule type" value="Genomic_DNA"/>
</dbReference>
<organism evidence="5 6">
    <name type="scientific">Luteolibacter algae</name>
    <dbReference type="NCBI Taxonomy" id="454151"/>
    <lineage>
        <taxon>Bacteria</taxon>
        <taxon>Pseudomonadati</taxon>
        <taxon>Verrucomicrobiota</taxon>
        <taxon>Verrucomicrobiia</taxon>
        <taxon>Verrucomicrobiales</taxon>
        <taxon>Verrucomicrobiaceae</taxon>
        <taxon>Luteolibacter</taxon>
    </lineage>
</organism>
<dbReference type="Gene3D" id="3.40.50.620">
    <property type="entry name" value="HUPs"/>
    <property type="match status" value="1"/>
</dbReference>
<gene>
    <name evidence="3" type="primary">cysH</name>
    <name evidence="5" type="ORF">ACFSSA_12480</name>
</gene>
<evidence type="ECO:0000313" key="6">
    <source>
        <dbReference type="Proteomes" id="UP001597375"/>
    </source>
</evidence>
<dbReference type="Proteomes" id="UP001597375">
    <property type="component" value="Unassembled WGS sequence"/>
</dbReference>
<keyword evidence="3" id="KW-0963">Cytoplasm</keyword>
<comment type="caution">
    <text evidence="3">Lacks conserved residue(s) required for the propagation of feature annotation.</text>
</comment>
<evidence type="ECO:0000256" key="2">
    <source>
        <dbReference type="ARBA" id="ARBA00023002"/>
    </source>
</evidence>
<evidence type="ECO:0000256" key="1">
    <source>
        <dbReference type="ARBA" id="ARBA00009732"/>
    </source>
</evidence>
<dbReference type="NCBIfam" id="NF002537">
    <property type="entry name" value="PRK02090.1"/>
    <property type="match status" value="1"/>
</dbReference>
<sequence>MKRVPELVSSVASWKQQKGKIMEALKTVQPHDRPVDAAGLSEELAGLRAGERLELLYERLGSRLVASTSFGLQAAVMLKLLHDHAPKVPVISIDTGFLFPETYRYAEKLMEMFPLDYRIYHPKISAARMQALWGNLWEEGPEGAEKYGIITKVEPMNRAISEIGGDVWISGLRRAQSETRQDRPFAEQQKKTLKVYPILDWADAQVDIFYHQGEIPHHPLAAQGYVTMGDWHSTRPSLDGTGNGTRFDGQKYECGLHEASGTSDFQI</sequence>
<feature type="domain" description="Phosphoadenosine phosphosulphate reductase" evidence="4">
    <location>
        <begin position="64"/>
        <end position="236"/>
    </location>
</feature>
<name>A0ABW5DBP8_9BACT</name>
<dbReference type="PIRSF" id="PIRSF000857">
    <property type="entry name" value="PAPS_reductase"/>
    <property type="match status" value="1"/>
</dbReference>
<comment type="caution">
    <text evidence="5">The sequence shown here is derived from an EMBL/GenBank/DDBJ whole genome shotgun (WGS) entry which is preliminary data.</text>
</comment>
<dbReference type="InterPro" id="IPR002500">
    <property type="entry name" value="PAPS_reduct_dom"/>
</dbReference>
<dbReference type="PANTHER" id="PTHR46509">
    <property type="entry name" value="PHOSPHOADENOSINE PHOSPHOSULFATE REDUCTASE"/>
    <property type="match status" value="1"/>
</dbReference>
<evidence type="ECO:0000313" key="5">
    <source>
        <dbReference type="EMBL" id="MFD2257491.1"/>
    </source>
</evidence>
<dbReference type="PANTHER" id="PTHR46509:SF1">
    <property type="entry name" value="PHOSPHOADENOSINE PHOSPHOSULFATE REDUCTASE"/>
    <property type="match status" value="1"/>
</dbReference>
<evidence type="ECO:0000259" key="4">
    <source>
        <dbReference type="Pfam" id="PF01507"/>
    </source>
</evidence>
<keyword evidence="6" id="KW-1185">Reference proteome</keyword>
<protein>
    <recommendedName>
        <fullName evidence="3">Phosphoadenosine 5'-phosphosulfate reductase</fullName>
        <shortName evidence="3">PAPS reductase</shortName>
        <ecNumber evidence="3">1.8.4.8</ecNumber>
    </recommendedName>
    <alternativeName>
        <fullName evidence="3">3'-phosphoadenylylsulfate reductase</fullName>
    </alternativeName>
    <alternativeName>
        <fullName evidence="3">PAPS reductase, thioredoxin dependent</fullName>
    </alternativeName>
    <alternativeName>
        <fullName evidence="3">PAPS sulfotransferase</fullName>
    </alternativeName>
    <alternativeName>
        <fullName evidence="3">PAdoPS reductase</fullName>
    </alternativeName>
</protein>
<accession>A0ABW5DBP8</accession>
<dbReference type="SUPFAM" id="SSF52402">
    <property type="entry name" value="Adenine nucleotide alpha hydrolases-like"/>
    <property type="match status" value="1"/>
</dbReference>
<comment type="catalytic activity">
    <reaction evidence="3">
        <text>[thioredoxin]-disulfide + sulfite + adenosine 3',5'-bisphosphate + 2 H(+) = [thioredoxin]-dithiol + 3'-phosphoadenylyl sulfate</text>
        <dbReference type="Rhea" id="RHEA:11724"/>
        <dbReference type="Rhea" id="RHEA-COMP:10698"/>
        <dbReference type="Rhea" id="RHEA-COMP:10700"/>
        <dbReference type="ChEBI" id="CHEBI:15378"/>
        <dbReference type="ChEBI" id="CHEBI:17359"/>
        <dbReference type="ChEBI" id="CHEBI:29950"/>
        <dbReference type="ChEBI" id="CHEBI:50058"/>
        <dbReference type="ChEBI" id="CHEBI:58339"/>
        <dbReference type="ChEBI" id="CHEBI:58343"/>
        <dbReference type="EC" id="1.8.4.8"/>
    </reaction>
</comment>
<dbReference type="InterPro" id="IPR004511">
    <property type="entry name" value="PAPS/APS_Rdtase"/>
</dbReference>
<dbReference type="EC" id="1.8.4.8" evidence="3"/>
<dbReference type="GO" id="GO:0004604">
    <property type="term" value="F:phosphoadenylyl-sulfate reductase (thioredoxin) activity"/>
    <property type="evidence" value="ECO:0007669"/>
    <property type="project" value="UniProtKB-EC"/>
</dbReference>
<dbReference type="HAMAP" id="MF_00063">
    <property type="entry name" value="CysH"/>
    <property type="match status" value="1"/>
</dbReference>
<comment type="function">
    <text evidence="3">Catalyzes the formation of sulfite from phosphoadenosine 5'-phosphosulfate (PAPS) using thioredoxin as an electron donor.</text>
</comment>
<comment type="pathway">
    <text evidence="3">Sulfur metabolism; hydrogen sulfide biosynthesis; sulfite from sulfate: step 3/3.</text>
</comment>
<dbReference type="Pfam" id="PF01507">
    <property type="entry name" value="PAPS_reduct"/>
    <property type="match status" value="1"/>
</dbReference>
<comment type="subcellular location">
    <subcellularLocation>
        <location evidence="3">Cytoplasm</location>
    </subcellularLocation>
</comment>
<feature type="active site" description="Nucleophile; cysteine thiosulfonate intermediate" evidence="3">
    <location>
        <position position="254"/>
    </location>
</feature>